<comment type="caution">
    <text evidence="1">The sequence shown here is derived from an EMBL/GenBank/DDBJ whole genome shotgun (WGS) entry which is preliminary data.</text>
</comment>
<reference evidence="1 2" key="1">
    <citation type="journal article" date="2012" name="BMC Genomics">
        <title>Comparative genomics of bacteria in the genus Providencia isolated from wild Drosophila melanogaster.</title>
        <authorList>
            <person name="Galac M.R."/>
            <person name="Lazzaro B.P."/>
        </authorList>
    </citation>
    <scope>NUCLEOTIDE SEQUENCE [LARGE SCALE GENOMIC DNA]</scope>
    <source>
        <strain evidence="1 2">DSM 19968</strain>
    </source>
</reference>
<dbReference type="EMBL" id="AKKL01000026">
    <property type="protein sequence ID" value="EKT61707.1"/>
    <property type="molecule type" value="Genomic_DNA"/>
</dbReference>
<dbReference type="eggNOG" id="ENOG50328QF">
    <property type="taxonomic scope" value="Bacteria"/>
</dbReference>
<evidence type="ECO:0000313" key="1">
    <source>
        <dbReference type="EMBL" id="EKT61707.1"/>
    </source>
</evidence>
<gene>
    <name evidence="1" type="ORF">OOA_10408</name>
</gene>
<dbReference type="AlphaFoldDB" id="K8WWA6"/>
<dbReference type="Proteomes" id="UP000009336">
    <property type="component" value="Unassembled WGS sequence"/>
</dbReference>
<keyword evidence="2" id="KW-1185">Reference proteome</keyword>
<evidence type="ECO:0008006" key="3">
    <source>
        <dbReference type="Google" id="ProtNLM"/>
    </source>
</evidence>
<sequence>MSVDIGALVNRLGDTYNDIYDDGLIPYKSVPDGDFDDDVVTLDMKKEYVFLAFEYPSKILKSITITVIPSNMRNQWKFPNDLPFGLEQVMTEQWLYSHFGMPMRTAKEKIVAGRSFGKMEVFILPGDVMGKKIAMSMRYGYKKVNVEKITFELLDTLEERWKDKMHI</sequence>
<name>K8WWA6_9GAMM</name>
<dbReference type="STRING" id="1141662.OOA_10408"/>
<dbReference type="PATRIC" id="fig|1141662.3.peg.2117"/>
<evidence type="ECO:0000313" key="2">
    <source>
        <dbReference type="Proteomes" id="UP000009336"/>
    </source>
</evidence>
<dbReference type="Pfam" id="PF19929">
    <property type="entry name" value="DUF6392"/>
    <property type="match status" value="1"/>
</dbReference>
<proteinExistence type="predicted"/>
<dbReference type="OrthoDB" id="6432498at2"/>
<organism evidence="1 2">
    <name type="scientific">Providencia burhodogranariea DSM 19968</name>
    <dbReference type="NCBI Taxonomy" id="1141662"/>
    <lineage>
        <taxon>Bacteria</taxon>
        <taxon>Pseudomonadati</taxon>
        <taxon>Pseudomonadota</taxon>
        <taxon>Gammaproteobacteria</taxon>
        <taxon>Enterobacterales</taxon>
        <taxon>Morganellaceae</taxon>
        <taxon>Providencia</taxon>
    </lineage>
</organism>
<protein>
    <recommendedName>
        <fullName evidence="3">Pyocin immunity protein</fullName>
    </recommendedName>
</protein>
<dbReference type="RefSeq" id="WP_008912093.1">
    <property type="nucleotide sequence ID" value="NZ_KB233222.1"/>
</dbReference>
<dbReference type="InterPro" id="IPR045657">
    <property type="entry name" value="DUF6392"/>
</dbReference>
<accession>K8WWA6</accession>
<dbReference type="HOGENOM" id="CLU_134341_0_0_6"/>